<evidence type="ECO:0000313" key="3">
    <source>
        <dbReference type="EMBL" id="TCZ71041.1"/>
    </source>
</evidence>
<dbReference type="EMBL" id="SKFH01000014">
    <property type="protein sequence ID" value="TCZ71041.1"/>
    <property type="molecule type" value="Genomic_DNA"/>
</dbReference>
<feature type="chain" id="PRO_5020291326" evidence="2">
    <location>
        <begin position="24"/>
        <end position="258"/>
    </location>
</feature>
<feature type="region of interest" description="Disordered" evidence="1">
    <location>
        <begin position="22"/>
        <end position="57"/>
    </location>
</feature>
<dbReference type="AlphaFoldDB" id="A0A4R4E3W6"/>
<protein>
    <submittedName>
        <fullName evidence="3">Uncharacterized protein</fullName>
    </submittedName>
</protein>
<proteinExistence type="predicted"/>
<feature type="signal peptide" evidence="2">
    <location>
        <begin position="1"/>
        <end position="23"/>
    </location>
</feature>
<dbReference type="RefSeq" id="WP_131852124.1">
    <property type="nucleotide sequence ID" value="NZ_SKFH01000014.1"/>
</dbReference>
<keyword evidence="4" id="KW-1185">Reference proteome</keyword>
<evidence type="ECO:0000313" key="4">
    <source>
        <dbReference type="Proteomes" id="UP000295164"/>
    </source>
</evidence>
<evidence type="ECO:0000256" key="2">
    <source>
        <dbReference type="SAM" id="SignalP"/>
    </source>
</evidence>
<sequence length="258" mass="28582">MRYLLPLPLFFVVACQQSGPQAAAPPPATVDSPHAVATPNSIIDSVNSGGNHAPAPTDTAGVPVLNWAVPGEGMFPFRLPMHSENFDLLAKRFRFDRASLQELRMARMLSLSGSCSDWSSDSVYFKSDFEQDTASIRTYRVAWGRYEDRAHNSNLFALIAPGDGNRVYLFTQRVKTFPADPVRVGSVLLLHSHEGNRNWGLDRSCRMLAPGELLVETECWEYTPSHPKGDHFRALHRVAIADPGLLRSATLRNIRVPG</sequence>
<evidence type="ECO:0000256" key="1">
    <source>
        <dbReference type="SAM" id="MobiDB-lite"/>
    </source>
</evidence>
<accession>A0A4R4E3W6</accession>
<reference evidence="3 4" key="1">
    <citation type="submission" date="2019-03" db="EMBL/GenBank/DDBJ databases">
        <authorList>
            <person name="Kim M.K.M."/>
        </authorList>
    </citation>
    <scope>NUCLEOTIDE SEQUENCE [LARGE SCALE GENOMIC DNA]</scope>
    <source>
        <strain evidence="3 4">17J68-15</strain>
    </source>
</reference>
<organism evidence="3 4">
    <name type="scientific">Flaviaesturariibacter aridisoli</name>
    <dbReference type="NCBI Taxonomy" id="2545761"/>
    <lineage>
        <taxon>Bacteria</taxon>
        <taxon>Pseudomonadati</taxon>
        <taxon>Bacteroidota</taxon>
        <taxon>Chitinophagia</taxon>
        <taxon>Chitinophagales</taxon>
        <taxon>Chitinophagaceae</taxon>
        <taxon>Flaviaestuariibacter</taxon>
    </lineage>
</organism>
<gene>
    <name evidence="3" type="ORF">E0486_10480</name>
</gene>
<keyword evidence="2" id="KW-0732">Signal</keyword>
<name>A0A4R4E3W6_9BACT</name>
<dbReference type="Proteomes" id="UP000295164">
    <property type="component" value="Unassembled WGS sequence"/>
</dbReference>
<comment type="caution">
    <text evidence="3">The sequence shown here is derived from an EMBL/GenBank/DDBJ whole genome shotgun (WGS) entry which is preliminary data.</text>
</comment>
<feature type="compositionally biased region" description="Polar residues" evidence="1">
    <location>
        <begin position="38"/>
        <end position="50"/>
    </location>
</feature>
<dbReference type="PROSITE" id="PS51257">
    <property type="entry name" value="PROKAR_LIPOPROTEIN"/>
    <property type="match status" value="1"/>
</dbReference>